<reference evidence="7" key="1">
    <citation type="journal article" date="2017" name="Nature">
        <title>The sunflower genome provides insights into oil metabolism, flowering and Asterid evolution.</title>
        <authorList>
            <person name="Badouin H."/>
            <person name="Gouzy J."/>
            <person name="Grassa C.J."/>
            <person name="Murat F."/>
            <person name="Staton S.E."/>
            <person name="Cottret L."/>
            <person name="Lelandais-Briere C."/>
            <person name="Owens G.L."/>
            <person name="Carrere S."/>
            <person name="Mayjonade B."/>
            <person name="Legrand L."/>
            <person name="Gill N."/>
            <person name="Kane N.C."/>
            <person name="Bowers J.E."/>
            <person name="Hubner S."/>
            <person name="Bellec A."/>
            <person name="Berard A."/>
            <person name="Berges H."/>
            <person name="Blanchet N."/>
            <person name="Boniface M.C."/>
            <person name="Brunel D."/>
            <person name="Catrice O."/>
            <person name="Chaidir N."/>
            <person name="Claudel C."/>
            <person name="Donnadieu C."/>
            <person name="Faraut T."/>
            <person name="Fievet G."/>
            <person name="Helmstetter N."/>
            <person name="King M."/>
            <person name="Knapp S.J."/>
            <person name="Lai Z."/>
            <person name="Le Paslier M.C."/>
            <person name="Lippi Y."/>
            <person name="Lorenzon L."/>
            <person name="Mandel J.R."/>
            <person name="Marage G."/>
            <person name="Marchand G."/>
            <person name="Marquand E."/>
            <person name="Bret-Mestries E."/>
            <person name="Morien E."/>
            <person name="Nambeesan S."/>
            <person name="Nguyen T."/>
            <person name="Pegot-Espagnet P."/>
            <person name="Pouilly N."/>
            <person name="Raftis F."/>
            <person name="Sallet E."/>
            <person name="Schiex T."/>
            <person name="Thomas J."/>
            <person name="Vandecasteele C."/>
            <person name="Vares D."/>
            <person name="Vear F."/>
            <person name="Vautrin S."/>
            <person name="Crespi M."/>
            <person name="Mangin B."/>
            <person name="Burke J.M."/>
            <person name="Salse J."/>
            <person name="Munos S."/>
            <person name="Vincourt P."/>
            <person name="Rieseberg L.H."/>
            <person name="Langlade N.B."/>
        </authorList>
    </citation>
    <scope>NUCLEOTIDE SEQUENCE</scope>
    <source>
        <tissue evidence="7">Leaves</tissue>
    </source>
</reference>
<dbReference type="InterPro" id="IPR045864">
    <property type="entry name" value="aa-tRNA-synth_II/BPL/LPL"/>
</dbReference>
<keyword evidence="2" id="KW-0547">Nucleotide-binding</keyword>
<keyword evidence="5" id="KW-0030">Aminoacyl-tRNA synthetase</keyword>
<dbReference type="GO" id="GO:0004826">
    <property type="term" value="F:phenylalanine-tRNA ligase activity"/>
    <property type="evidence" value="ECO:0007669"/>
    <property type="project" value="UniProtKB-EC"/>
</dbReference>
<keyword evidence="4" id="KW-0648">Protein biosynthesis</keyword>
<name>A0A9K3NX96_HELAN</name>
<protein>
    <submittedName>
        <fullName evidence="7">Phenylalanine--tRNA ligase</fullName>
        <ecNumber evidence="7">6.1.1.20</ecNumber>
    </submittedName>
</protein>
<dbReference type="PANTHER" id="PTHR11538">
    <property type="entry name" value="PHENYLALANYL-TRNA SYNTHETASE"/>
    <property type="match status" value="1"/>
</dbReference>
<dbReference type="Proteomes" id="UP000215914">
    <property type="component" value="Unassembled WGS sequence"/>
</dbReference>
<evidence type="ECO:0000313" key="8">
    <source>
        <dbReference type="Proteomes" id="UP000215914"/>
    </source>
</evidence>
<evidence type="ECO:0000313" key="7">
    <source>
        <dbReference type="EMBL" id="KAF5815976.1"/>
    </source>
</evidence>
<proteinExistence type="predicted"/>
<dbReference type="EMBL" id="MNCJ02000318">
    <property type="protein sequence ID" value="KAF5815976.1"/>
    <property type="molecule type" value="Genomic_DNA"/>
</dbReference>
<keyword evidence="8" id="KW-1185">Reference proteome</keyword>
<dbReference type="PANTHER" id="PTHR11538:SF40">
    <property type="entry name" value="PHENYLALANINE--TRNA LIGASE ALPHA SUBUNIT"/>
    <property type="match status" value="1"/>
</dbReference>
<dbReference type="GO" id="GO:0000049">
    <property type="term" value="F:tRNA binding"/>
    <property type="evidence" value="ECO:0007669"/>
    <property type="project" value="InterPro"/>
</dbReference>
<evidence type="ECO:0000259" key="6">
    <source>
        <dbReference type="Pfam" id="PF01409"/>
    </source>
</evidence>
<dbReference type="Pfam" id="PF01409">
    <property type="entry name" value="tRNA-synt_2d"/>
    <property type="match status" value="1"/>
</dbReference>
<organism evidence="7 8">
    <name type="scientific">Helianthus annuus</name>
    <name type="common">Common sunflower</name>
    <dbReference type="NCBI Taxonomy" id="4232"/>
    <lineage>
        <taxon>Eukaryota</taxon>
        <taxon>Viridiplantae</taxon>
        <taxon>Streptophyta</taxon>
        <taxon>Embryophyta</taxon>
        <taxon>Tracheophyta</taxon>
        <taxon>Spermatophyta</taxon>
        <taxon>Magnoliopsida</taxon>
        <taxon>eudicotyledons</taxon>
        <taxon>Gunneridae</taxon>
        <taxon>Pentapetalae</taxon>
        <taxon>asterids</taxon>
        <taxon>campanulids</taxon>
        <taxon>Asterales</taxon>
        <taxon>Asteraceae</taxon>
        <taxon>Asteroideae</taxon>
        <taxon>Heliantheae alliance</taxon>
        <taxon>Heliantheae</taxon>
        <taxon>Helianthus</taxon>
    </lineage>
</organism>
<evidence type="ECO:0000256" key="2">
    <source>
        <dbReference type="ARBA" id="ARBA00022741"/>
    </source>
</evidence>
<dbReference type="SUPFAM" id="SSF55681">
    <property type="entry name" value="Class II aaRS and biotin synthetases"/>
    <property type="match status" value="1"/>
</dbReference>
<gene>
    <name evidence="7" type="ORF">HanXRQr2_Chr03g0129201</name>
</gene>
<dbReference type="GO" id="GO:0005524">
    <property type="term" value="F:ATP binding"/>
    <property type="evidence" value="ECO:0007669"/>
    <property type="project" value="UniProtKB-KW"/>
</dbReference>
<feature type="domain" description="Phenylalanyl-tRNA synthetase" evidence="6">
    <location>
        <begin position="78"/>
        <end position="152"/>
    </location>
</feature>
<keyword evidence="1 7" id="KW-0436">Ligase</keyword>
<dbReference type="InterPro" id="IPR002319">
    <property type="entry name" value="Phenylalanyl-tRNA_Synthase"/>
</dbReference>
<dbReference type="EC" id="6.1.1.20" evidence="7"/>
<evidence type="ECO:0000256" key="4">
    <source>
        <dbReference type="ARBA" id="ARBA00022917"/>
    </source>
</evidence>
<keyword evidence="3" id="KW-0067">ATP-binding</keyword>
<dbReference type="GO" id="GO:0043039">
    <property type="term" value="P:tRNA aminoacylation"/>
    <property type="evidence" value="ECO:0007669"/>
    <property type="project" value="InterPro"/>
</dbReference>
<accession>A0A9K3NX96</accession>
<dbReference type="Gramene" id="mRNA:HanXRQr2_Chr03g0129201">
    <property type="protein sequence ID" value="mRNA:HanXRQr2_Chr03g0129201"/>
    <property type="gene ID" value="HanXRQr2_Chr03g0129201"/>
</dbReference>
<evidence type="ECO:0000256" key="1">
    <source>
        <dbReference type="ARBA" id="ARBA00022598"/>
    </source>
</evidence>
<reference evidence="7" key="2">
    <citation type="submission" date="2020-06" db="EMBL/GenBank/DDBJ databases">
        <title>Helianthus annuus Genome sequencing and assembly Release 2.</title>
        <authorList>
            <person name="Gouzy J."/>
            <person name="Langlade N."/>
            <person name="Munos S."/>
        </authorList>
    </citation>
    <scope>NUCLEOTIDE SEQUENCE</scope>
    <source>
        <tissue evidence="7">Leaves</tissue>
    </source>
</reference>
<dbReference type="AlphaFoldDB" id="A0A9K3NX96"/>
<dbReference type="GO" id="GO:0006412">
    <property type="term" value="P:translation"/>
    <property type="evidence" value="ECO:0007669"/>
    <property type="project" value="UniProtKB-KW"/>
</dbReference>
<comment type="caution">
    <text evidence="7">The sequence shown here is derived from an EMBL/GenBank/DDBJ whole genome shotgun (WGS) entry which is preliminary data.</text>
</comment>
<evidence type="ECO:0000256" key="3">
    <source>
        <dbReference type="ARBA" id="ARBA00022840"/>
    </source>
</evidence>
<evidence type="ECO:0000256" key="5">
    <source>
        <dbReference type="ARBA" id="ARBA00023146"/>
    </source>
</evidence>
<sequence>MDGTNVLTKVRYCMHCQAHVKGFDHRGSRKLYSAGENIHLLFMILLARFITRHIMGSSKMPQRRSNKKLNKLMVWVCLEREEANKNLLRTHTTAVSSRMLYPHAKKPFEAKRYYSIDRVFRNVAVDRTHLAEFHQIEGLICDRGLSLGDLQGECPSCISSRLTIRTLSRAWKYSGLKKWVEVGNSGMFRPETLLPMCSSFQFMWQRVYVVVLASCWIRNCILTGYTSDVHRGSKFGLQLFSIVTRVTSFWVSWCNVHHLSWVLC</sequence>
<dbReference type="Gene3D" id="3.30.930.10">
    <property type="entry name" value="Bira Bifunctional Protein, Domain 2"/>
    <property type="match status" value="1"/>
</dbReference>